<dbReference type="InterPro" id="IPR003667">
    <property type="entry name" value="NqrDE/RnfAE"/>
</dbReference>
<evidence type="ECO:0000256" key="4">
    <source>
        <dbReference type="ARBA" id="ARBA00022692"/>
    </source>
</evidence>
<dbReference type="Pfam" id="PF02508">
    <property type="entry name" value="Rnf-Nqr"/>
    <property type="match status" value="1"/>
</dbReference>
<evidence type="ECO:0000256" key="1">
    <source>
        <dbReference type="ARBA" id="ARBA00004127"/>
    </source>
</evidence>
<evidence type="ECO:0000313" key="13">
    <source>
        <dbReference type="Proteomes" id="UP000237423"/>
    </source>
</evidence>
<evidence type="ECO:0000256" key="6">
    <source>
        <dbReference type="ARBA" id="ARBA00022982"/>
    </source>
</evidence>
<dbReference type="KEGG" id="mpsy:CEK71_08085"/>
<evidence type="ECO:0000256" key="3">
    <source>
        <dbReference type="ARBA" id="ARBA00022519"/>
    </source>
</evidence>
<keyword evidence="8 9" id="KW-0472">Membrane</keyword>
<dbReference type="OrthoDB" id="9782945at2"/>
<reference evidence="10 12" key="1">
    <citation type="submission" date="2017-06" db="EMBL/GenBank/DDBJ databases">
        <title>Genome Sequencing of the methanotroph Methylovulum psychrotolerants str. HV10-M2 isolated from a high-altitude environment.</title>
        <authorList>
            <person name="Mateos-Rivera A."/>
        </authorList>
    </citation>
    <scope>NUCLEOTIDE SEQUENCE [LARGE SCALE GENOMIC DNA]</scope>
    <source>
        <strain evidence="10 12">HV10_M2</strain>
    </source>
</reference>
<feature type="transmembrane region" description="Helical" evidence="9">
    <location>
        <begin position="74"/>
        <end position="94"/>
    </location>
</feature>
<comment type="similarity">
    <text evidence="9">Belongs to the NqrDE/RnfAE family.</text>
</comment>
<dbReference type="NCBIfam" id="NF009070">
    <property type="entry name" value="PRK12405.1"/>
    <property type="match status" value="1"/>
</dbReference>
<dbReference type="EMBL" id="CP022129">
    <property type="protein sequence ID" value="ASF46043.1"/>
    <property type="molecule type" value="Genomic_DNA"/>
</dbReference>
<dbReference type="PANTHER" id="PTHR30586">
    <property type="entry name" value="ELECTRON TRANSPORT COMPLEX PROTEIN RNFE"/>
    <property type="match status" value="1"/>
</dbReference>
<keyword evidence="2 9" id="KW-0813">Transport</keyword>
<reference evidence="11 13" key="2">
    <citation type="submission" date="2017-11" db="EMBL/GenBank/DDBJ databases">
        <title>Draft Genome Sequence of Methylobacter psychrotolerans Sph1T, an Obligate Methanotroph from Low-Temperature Environments.</title>
        <authorList>
            <person name="Oshkin I.Y."/>
            <person name="Miroshnikov K."/>
            <person name="Belova S.E."/>
            <person name="Korzhenkov A."/>
            <person name="Toshchakov S.V."/>
            <person name="Dedysh S.N."/>
        </authorList>
    </citation>
    <scope>NUCLEOTIDE SEQUENCE [LARGE SCALE GENOMIC DNA]</scope>
    <source>
        <strain evidence="11 13">Sph1</strain>
    </source>
</reference>
<keyword evidence="6 9" id="KW-0249">Electron transport</keyword>
<keyword evidence="12" id="KW-1185">Reference proteome</keyword>
<comment type="subcellular location">
    <subcellularLocation>
        <location evidence="9">Cell inner membrane</location>
        <topology evidence="9">Multi-pass membrane protein</topology>
    </subcellularLocation>
    <subcellularLocation>
        <location evidence="1">Endomembrane system</location>
        <topology evidence="1">Multi-pass membrane protein</topology>
    </subcellularLocation>
</comment>
<evidence type="ECO:0000256" key="2">
    <source>
        <dbReference type="ARBA" id="ARBA00022448"/>
    </source>
</evidence>
<comment type="subunit">
    <text evidence="9">The complex is composed of six subunits: RnfA, RnfB, RnfC, RnfD, RnfE and RnfG.</text>
</comment>
<keyword evidence="3 9" id="KW-0997">Cell inner membrane</keyword>
<dbReference type="GO" id="GO:0022900">
    <property type="term" value="P:electron transport chain"/>
    <property type="evidence" value="ECO:0007669"/>
    <property type="project" value="UniProtKB-UniRule"/>
</dbReference>
<feature type="transmembrane region" description="Helical" evidence="9">
    <location>
        <begin position="185"/>
        <end position="204"/>
    </location>
</feature>
<dbReference type="GO" id="GO:0012505">
    <property type="term" value="C:endomembrane system"/>
    <property type="evidence" value="ECO:0007669"/>
    <property type="project" value="UniProtKB-SubCell"/>
</dbReference>
<dbReference type="PIRSF" id="PIRSF006102">
    <property type="entry name" value="NQR_DE"/>
    <property type="match status" value="1"/>
</dbReference>
<dbReference type="PANTHER" id="PTHR30586:SF0">
    <property type="entry name" value="ION-TRANSLOCATING OXIDOREDUCTASE COMPLEX SUBUNIT E"/>
    <property type="match status" value="1"/>
</dbReference>
<evidence type="ECO:0000256" key="7">
    <source>
        <dbReference type="ARBA" id="ARBA00022989"/>
    </source>
</evidence>
<evidence type="ECO:0000313" key="10">
    <source>
        <dbReference type="EMBL" id="ASF46043.1"/>
    </source>
</evidence>
<evidence type="ECO:0000256" key="5">
    <source>
        <dbReference type="ARBA" id="ARBA00022967"/>
    </source>
</evidence>
<dbReference type="RefSeq" id="WP_088618917.1">
    <property type="nucleotide sequence ID" value="NZ_CP022129.1"/>
</dbReference>
<keyword evidence="5 9" id="KW-1278">Translocase</keyword>
<evidence type="ECO:0000313" key="12">
    <source>
        <dbReference type="Proteomes" id="UP000197019"/>
    </source>
</evidence>
<dbReference type="Proteomes" id="UP000197019">
    <property type="component" value="Chromosome"/>
</dbReference>
<comment type="function">
    <text evidence="9">Part of a membrane-bound complex that couples electron transfer with translocation of ions across the membrane.</text>
</comment>
<accession>A0A1Z4BXS3</accession>
<evidence type="ECO:0000313" key="11">
    <source>
        <dbReference type="EMBL" id="POZ50161.1"/>
    </source>
</evidence>
<keyword evidence="4 9" id="KW-0812">Transmembrane</keyword>
<sequence>MFLSENYRKIASDGIWNNNIVFGQNLALCPLLAVTGTATNGLGMGLATLVVITASNGLISLTRHLIPSEIRIPIFVLLIAALVTLVDILMNAWAHELYKVLGLFIALIVTNCALLGRAEAFASKQPVKESLWDGLMMGLGFTLVLVALGAVREISSAGTLFAHASVLLGESFRFLEVTVISDYKGFLLMALPPGGFIMLAFLIVGKRLIDQKLAQRKVPAEVLTPAIID</sequence>
<evidence type="ECO:0000256" key="8">
    <source>
        <dbReference type="ARBA" id="ARBA00023136"/>
    </source>
</evidence>
<organism evidence="10 12">
    <name type="scientific">Methylovulum psychrotolerans</name>
    <dbReference type="NCBI Taxonomy" id="1704499"/>
    <lineage>
        <taxon>Bacteria</taxon>
        <taxon>Pseudomonadati</taxon>
        <taxon>Pseudomonadota</taxon>
        <taxon>Gammaproteobacteria</taxon>
        <taxon>Methylococcales</taxon>
        <taxon>Methylococcaceae</taxon>
        <taxon>Methylovulum</taxon>
    </lineage>
</organism>
<dbReference type="EMBL" id="PGFZ01000014">
    <property type="protein sequence ID" value="POZ50161.1"/>
    <property type="molecule type" value="Genomic_DNA"/>
</dbReference>
<protein>
    <recommendedName>
        <fullName evidence="9">Ion-translocating oxidoreductase complex subunit E</fullName>
        <ecNumber evidence="9">7.-.-.-</ecNumber>
    </recommendedName>
    <alternativeName>
        <fullName evidence="9">Rnf electron transport complex subunit E</fullName>
    </alternativeName>
</protein>
<dbReference type="EC" id="7.-.-.-" evidence="9"/>
<feature type="transmembrane region" description="Helical" evidence="9">
    <location>
        <begin position="41"/>
        <end position="62"/>
    </location>
</feature>
<dbReference type="GO" id="GO:0005886">
    <property type="term" value="C:plasma membrane"/>
    <property type="evidence" value="ECO:0007669"/>
    <property type="project" value="UniProtKB-SubCell"/>
</dbReference>
<feature type="transmembrane region" description="Helical" evidence="9">
    <location>
        <begin position="100"/>
        <end position="118"/>
    </location>
</feature>
<dbReference type="Proteomes" id="UP000237423">
    <property type="component" value="Unassembled WGS sequence"/>
</dbReference>
<feature type="transmembrane region" description="Helical" evidence="9">
    <location>
        <begin position="130"/>
        <end position="151"/>
    </location>
</feature>
<dbReference type="HAMAP" id="MF_00478">
    <property type="entry name" value="RsxE_RnfE"/>
    <property type="match status" value="1"/>
</dbReference>
<proteinExistence type="inferred from homology"/>
<gene>
    <name evidence="9" type="primary">rnfE</name>
    <name evidence="11" type="ORF">AADEFJLK_04058</name>
    <name evidence="10" type="ORF">CEK71_08085</name>
</gene>
<evidence type="ECO:0000256" key="9">
    <source>
        <dbReference type="HAMAP-Rule" id="MF_00478"/>
    </source>
</evidence>
<keyword evidence="9" id="KW-1003">Cell membrane</keyword>
<dbReference type="AlphaFoldDB" id="A0A1Z4BXS3"/>
<keyword evidence="7 9" id="KW-1133">Transmembrane helix</keyword>
<dbReference type="InterPro" id="IPR010968">
    <property type="entry name" value="RnfE"/>
</dbReference>
<name>A0A1Z4BXS3_9GAMM</name>
<dbReference type="NCBIfam" id="TIGR01948">
    <property type="entry name" value="rnfE"/>
    <property type="match status" value="1"/>
</dbReference>